<dbReference type="OrthoDB" id="9773233at2"/>
<evidence type="ECO:0000313" key="1">
    <source>
        <dbReference type="EMBL" id="KRR25834.1"/>
    </source>
</evidence>
<protein>
    <recommendedName>
        <fullName evidence="3">NAD(P)/FAD-dependent oxidoreductase</fullName>
    </recommendedName>
</protein>
<name>A0A0R3N1P5_9BRAD</name>
<comment type="caution">
    <text evidence="1">The sequence shown here is derived from an EMBL/GenBank/DDBJ whole genome shotgun (WGS) entry which is preliminary data.</text>
</comment>
<organism evidence="1 2">
    <name type="scientific">Bradyrhizobium lablabi</name>
    <dbReference type="NCBI Taxonomy" id="722472"/>
    <lineage>
        <taxon>Bacteria</taxon>
        <taxon>Pseudomonadati</taxon>
        <taxon>Pseudomonadota</taxon>
        <taxon>Alphaproteobacteria</taxon>
        <taxon>Hyphomicrobiales</taxon>
        <taxon>Nitrobacteraceae</taxon>
        <taxon>Bradyrhizobium</taxon>
    </lineage>
</organism>
<dbReference type="Gene3D" id="3.50.50.60">
    <property type="entry name" value="FAD/NAD(P)-binding domain"/>
    <property type="match status" value="1"/>
</dbReference>
<accession>A0A0R3N1P5</accession>
<proteinExistence type="predicted"/>
<gene>
    <name evidence="1" type="ORF">CQ14_28650</name>
</gene>
<dbReference type="AlphaFoldDB" id="A0A0R3N1P5"/>
<evidence type="ECO:0008006" key="3">
    <source>
        <dbReference type="Google" id="ProtNLM"/>
    </source>
</evidence>
<evidence type="ECO:0000313" key="2">
    <source>
        <dbReference type="Proteomes" id="UP000051660"/>
    </source>
</evidence>
<dbReference type="EMBL" id="LLYB01000052">
    <property type="protein sequence ID" value="KRR25834.1"/>
    <property type="molecule type" value="Genomic_DNA"/>
</dbReference>
<dbReference type="SUPFAM" id="SSF51905">
    <property type="entry name" value="FAD/NAD(P)-binding domain"/>
    <property type="match status" value="1"/>
</dbReference>
<dbReference type="Proteomes" id="UP000051660">
    <property type="component" value="Unassembled WGS sequence"/>
</dbReference>
<dbReference type="RefSeq" id="WP_057857517.1">
    <property type="nucleotide sequence ID" value="NZ_LLYB01000052.1"/>
</dbReference>
<dbReference type="InterPro" id="IPR036188">
    <property type="entry name" value="FAD/NAD-bd_sf"/>
</dbReference>
<reference evidence="1 2" key="1">
    <citation type="submission" date="2014-03" db="EMBL/GenBank/DDBJ databases">
        <title>Bradyrhizobium valentinum sp. nov., isolated from effective nodules of Lupinus mariae-josephae, a lupine endemic of basic-lime soils in Eastern Spain.</title>
        <authorList>
            <person name="Duran D."/>
            <person name="Rey L."/>
            <person name="Navarro A."/>
            <person name="Busquets A."/>
            <person name="Imperial J."/>
            <person name="Ruiz-Argueso T."/>
        </authorList>
    </citation>
    <scope>NUCLEOTIDE SEQUENCE [LARGE SCALE GENOMIC DNA]</scope>
    <source>
        <strain evidence="1 2">CCBAU 23086</strain>
    </source>
</reference>
<sequence>MDSHETDYLVIGAGAAAMAFADEVLTNSDARIIMVDRRDKPGGHWNDAYPFVRLHQPSRFYGVSSRELSHPGLDVAGLNEGLYSLASGAEVLAYFDQVMQQRLLPSGRVQFFPMCNVTADDTFESLLTGRRHRVAVRKRVVDSAYLTFDIPSTREPRFSVAPGVKCIPPNLLPGMAARSENFVVVGPGKTGIDACLWLLGHGVDPARIHWVMPRDAWFINRANIQPGDEFLLALVASLTRQFEALSAAADIADLFERLEASGELLRLDPQVTPTIYRCATITEAELVQLRRIGNVVRKGYLKAVYPDRLVLDHGEVALMPNSLIVDCSASGISRKPPVPIWDGSRINIQMTRTCQPTFSAGLIGFIETAFADDAQKNALCTPVPNPVLDTDWLRMLAVSTRNRMGWRAQANIEEWLARSRLNSLFATMARVRPEETEKLAALKRFHDASAEGLAKLPQLLAGLSRNVTQELT</sequence>